<gene>
    <name evidence="1" type="ORF">KL86DYS1_31628</name>
</gene>
<protein>
    <submittedName>
        <fullName evidence="1">Uncharacterized protein</fullName>
    </submittedName>
</protein>
<proteinExistence type="predicted"/>
<dbReference type="RefSeq" id="WP_296944642.1">
    <property type="nucleotide sequence ID" value="NZ_LT599032.1"/>
</dbReference>
<dbReference type="AlphaFoldDB" id="A0A212K6E9"/>
<sequence>MGALKINCYCNEQQMEKIVRLVTRHLNDSDRTDIADFDTLIGDVRICVEFETYMDTVQLKTSEVLDRDWDLLDEDSAVLTSRLRPVLEEYNRNHREAFAQAHHVINDRIF</sequence>
<dbReference type="EMBL" id="FLUM01000003">
    <property type="protein sequence ID" value="SBW07293.1"/>
    <property type="molecule type" value="Genomic_DNA"/>
</dbReference>
<evidence type="ECO:0000313" key="1">
    <source>
        <dbReference type="EMBL" id="SBW07293.1"/>
    </source>
</evidence>
<name>A0A212K6E9_9BACT</name>
<accession>A0A212K6E9</accession>
<reference evidence="1" key="1">
    <citation type="submission" date="2016-04" db="EMBL/GenBank/DDBJ databases">
        <authorList>
            <person name="Evans L.H."/>
            <person name="Alamgir A."/>
            <person name="Owens N."/>
            <person name="Weber N.D."/>
            <person name="Virtaneva K."/>
            <person name="Barbian K."/>
            <person name="Babar A."/>
            <person name="Rosenke K."/>
        </authorList>
    </citation>
    <scope>NUCLEOTIDE SEQUENCE</scope>
    <source>
        <strain evidence="1">86-1</strain>
    </source>
</reference>
<organism evidence="1">
    <name type="scientific">uncultured Dysgonomonas sp</name>
    <dbReference type="NCBI Taxonomy" id="206096"/>
    <lineage>
        <taxon>Bacteria</taxon>
        <taxon>Pseudomonadati</taxon>
        <taxon>Bacteroidota</taxon>
        <taxon>Bacteroidia</taxon>
        <taxon>Bacteroidales</taxon>
        <taxon>Dysgonomonadaceae</taxon>
        <taxon>Dysgonomonas</taxon>
        <taxon>environmental samples</taxon>
    </lineage>
</organism>